<feature type="chain" id="PRO_5011649555" evidence="1">
    <location>
        <begin position="20"/>
        <end position="425"/>
    </location>
</feature>
<dbReference type="NCBIfam" id="TIGR02283">
    <property type="entry name" value="MltB_2"/>
    <property type="match status" value="1"/>
</dbReference>
<evidence type="ECO:0000313" key="5">
    <source>
        <dbReference type="Proteomes" id="UP000199093"/>
    </source>
</evidence>
<dbReference type="STRING" id="555512.SAMN04487993_1001106"/>
<evidence type="ECO:0000313" key="4">
    <source>
        <dbReference type="EMBL" id="SDI11480.1"/>
    </source>
</evidence>
<dbReference type="InterPro" id="IPR011970">
    <property type="entry name" value="MltB_2"/>
</dbReference>
<dbReference type="GO" id="GO:0008933">
    <property type="term" value="F:peptidoglycan lytic transglycosylase activity"/>
    <property type="evidence" value="ECO:0007669"/>
    <property type="project" value="TreeGrafter"/>
</dbReference>
<dbReference type="Pfam" id="PF13406">
    <property type="entry name" value="SLT_2"/>
    <property type="match status" value="1"/>
</dbReference>
<evidence type="ECO:0000259" key="3">
    <source>
        <dbReference type="Pfam" id="PF13406"/>
    </source>
</evidence>
<dbReference type="Gene3D" id="1.10.530.10">
    <property type="match status" value="1"/>
</dbReference>
<dbReference type="Gene3D" id="1.10.8.350">
    <property type="entry name" value="Bacterial muramidase"/>
    <property type="match status" value="1"/>
</dbReference>
<protein>
    <submittedName>
        <fullName evidence="4">Membrane-bound lytic murein transglycosylase B</fullName>
    </submittedName>
</protein>
<dbReference type="OrthoDB" id="9808544at2"/>
<dbReference type="InterPro" id="IPR023346">
    <property type="entry name" value="Lysozyme-like_dom_sf"/>
</dbReference>
<evidence type="ECO:0000256" key="1">
    <source>
        <dbReference type="SAM" id="SignalP"/>
    </source>
</evidence>
<reference evidence="4 5" key="1">
    <citation type="submission" date="2016-10" db="EMBL/GenBank/DDBJ databases">
        <authorList>
            <person name="de Groot N.N."/>
        </authorList>
    </citation>
    <scope>NUCLEOTIDE SEQUENCE [LARGE SCALE GENOMIC DNA]</scope>
    <source>
        <strain evidence="4 5">DSM 26424</strain>
    </source>
</reference>
<feature type="signal peptide" evidence="1">
    <location>
        <begin position="1"/>
        <end position="19"/>
    </location>
</feature>
<dbReference type="InterPro" id="IPR036366">
    <property type="entry name" value="PGBDSf"/>
</dbReference>
<evidence type="ECO:0000259" key="2">
    <source>
        <dbReference type="Pfam" id="PF01471"/>
    </source>
</evidence>
<dbReference type="Proteomes" id="UP000199093">
    <property type="component" value="Unassembled WGS sequence"/>
</dbReference>
<gene>
    <name evidence="4" type="ORF">SAMN04487993_1001106</name>
</gene>
<feature type="domain" description="Peptidoglycan binding-like" evidence="2">
    <location>
        <begin position="370"/>
        <end position="421"/>
    </location>
</feature>
<dbReference type="InterPro" id="IPR002477">
    <property type="entry name" value="Peptidoglycan-bd-like"/>
</dbReference>
<dbReference type="InterPro" id="IPR043426">
    <property type="entry name" value="MltB-like"/>
</dbReference>
<organism evidence="4 5">
    <name type="scientific">Salipiger marinus</name>
    <dbReference type="NCBI Taxonomy" id="555512"/>
    <lineage>
        <taxon>Bacteria</taxon>
        <taxon>Pseudomonadati</taxon>
        <taxon>Pseudomonadota</taxon>
        <taxon>Alphaproteobacteria</taxon>
        <taxon>Rhodobacterales</taxon>
        <taxon>Roseobacteraceae</taxon>
        <taxon>Salipiger</taxon>
    </lineage>
</organism>
<dbReference type="EMBL" id="FNEJ01000001">
    <property type="protein sequence ID" value="SDI11480.1"/>
    <property type="molecule type" value="Genomic_DNA"/>
</dbReference>
<dbReference type="InterPro" id="IPR036365">
    <property type="entry name" value="PGBD-like_sf"/>
</dbReference>
<keyword evidence="1" id="KW-0732">Signal</keyword>
<sequence>MKRFGAGFALSVFAGLAQAGLTGSVAAEVAPQVSARPVPRPAVSPPNEASFATEAGAFDGWITAFRPRAEAAGITPATLDAALAGAVFDADVLRRDSSQAEFTKTLWDYLDSAVSDLRVQNGRAALAEHDALLRQIEARYGVDRQVVVAIWGLESAYGTFRGTKPIIGSLATLASSSRRAAFFETQLIDALRILQNGDTSPDQMTGSWAGAMGHTQFMPGSFLALAVDWTGDGRRDIWSDDPADALASTARYLAENGWTRGQPWGVEVTLPQGFDYAQADRGIEKPLADWAALGVAPVTPVPEEAGPAALLLPAGHRGVALLVFGNFAVLERYNTADAYVIGVGHLSDRILGAEPFQGGWPQDDRALTYDERVEMQTLLQQAGFDPQGIDGRIGPKTIDAVRAWQQSTGHVPDGYASLRVLEGLR</sequence>
<dbReference type="PANTHER" id="PTHR30163:SF8">
    <property type="entry name" value="LYTIC MUREIN TRANSGLYCOSYLASE"/>
    <property type="match status" value="1"/>
</dbReference>
<dbReference type="AlphaFoldDB" id="A0A1G8HYF1"/>
<dbReference type="InterPro" id="IPR031304">
    <property type="entry name" value="SLT_2"/>
</dbReference>
<name>A0A1G8HYF1_9RHOB</name>
<dbReference type="CDD" id="cd13399">
    <property type="entry name" value="Slt35-like"/>
    <property type="match status" value="1"/>
</dbReference>
<keyword evidence="5" id="KW-1185">Reference proteome</keyword>
<proteinExistence type="predicted"/>
<dbReference type="Gene3D" id="1.10.101.10">
    <property type="entry name" value="PGBD-like superfamily/PGBD"/>
    <property type="match status" value="1"/>
</dbReference>
<feature type="domain" description="Transglycosylase SLT" evidence="3">
    <location>
        <begin position="58"/>
        <end position="348"/>
    </location>
</feature>
<dbReference type="SUPFAM" id="SSF47090">
    <property type="entry name" value="PGBD-like"/>
    <property type="match status" value="1"/>
</dbReference>
<dbReference type="SUPFAM" id="SSF53955">
    <property type="entry name" value="Lysozyme-like"/>
    <property type="match status" value="1"/>
</dbReference>
<dbReference type="GO" id="GO:0009253">
    <property type="term" value="P:peptidoglycan catabolic process"/>
    <property type="evidence" value="ECO:0007669"/>
    <property type="project" value="TreeGrafter"/>
</dbReference>
<dbReference type="RefSeq" id="WP_089842060.1">
    <property type="nucleotide sequence ID" value="NZ_FNEJ01000001.1"/>
</dbReference>
<dbReference type="PANTHER" id="PTHR30163">
    <property type="entry name" value="MEMBRANE-BOUND LYTIC MUREIN TRANSGLYCOSYLASE B"/>
    <property type="match status" value="1"/>
</dbReference>
<accession>A0A1G8HYF1</accession>
<dbReference type="Pfam" id="PF01471">
    <property type="entry name" value="PG_binding_1"/>
    <property type="match status" value="1"/>
</dbReference>